<evidence type="ECO:0000313" key="5">
    <source>
        <dbReference type="EMBL" id="KAK6954745.1"/>
    </source>
</evidence>
<dbReference type="InterPro" id="IPR002921">
    <property type="entry name" value="Fungal_lipase-type"/>
</dbReference>
<sequence length="343" mass="36754">MMRFSYALVPAFGLLAATSPVPSTHFVISNGNTVTDADVSTLKFFSQYAGASYCNSEADIGSIVTCAENTCPDVTAGGAKVLATFSGHLTDIQGFVASDDTNELIVASIRGSHSIRNWIADLSFIPIPCHLADDCTMHVGFHTAWKEIEDELLDAVTAAKEANPSYKIVFTGHSLGGAVATVAAGYAREQGYELDLYTYGSPRVGNQAFVDFVTAQPGGEYRVTHLDDPVPRLPPIAADYRHTSPEYWLANDGSNSTIYAASDIKVCDGFANTDCNGGTDGLDVDAHLSYFGHISGCGSDGLAFKTRATQKEIAEAELLNRLNEWTAQDREISASFKNDFPFA</sequence>
<reference evidence="5 6" key="1">
    <citation type="journal article" date="2024" name="Front Chem Biol">
        <title>Unveiling the potential of Daldinia eschscholtzii MFLUCC 19-0629 through bioactivity and bioinformatics studies for enhanced sustainable agriculture production.</title>
        <authorList>
            <person name="Brooks S."/>
            <person name="Weaver J.A."/>
            <person name="Klomchit A."/>
            <person name="Alharthi S.A."/>
            <person name="Onlamun T."/>
            <person name="Nurani R."/>
            <person name="Vong T.K."/>
            <person name="Alberti F."/>
            <person name="Greco C."/>
        </authorList>
    </citation>
    <scope>NUCLEOTIDE SEQUENCE [LARGE SCALE GENOMIC DNA]</scope>
    <source>
        <strain evidence="5">MFLUCC 19-0629</strain>
    </source>
</reference>
<protein>
    <recommendedName>
        <fullName evidence="4">Fungal lipase-type domain-containing protein</fullName>
    </recommendedName>
</protein>
<dbReference type="Proteomes" id="UP001369815">
    <property type="component" value="Unassembled WGS sequence"/>
</dbReference>
<dbReference type="InterPro" id="IPR051299">
    <property type="entry name" value="AB_hydrolase_lip/est"/>
</dbReference>
<dbReference type="PANTHER" id="PTHR46640">
    <property type="entry name" value="TRIACYLGLYCEROL LIPASE, PUTATIVE (AFU_ORTHOLOGUE AFUA_6G06510)-RELATED"/>
    <property type="match status" value="1"/>
</dbReference>
<keyword evidence="2" id="KW-0378">Hydrolase</keyword>
<proteinExistence type="predicted"/>
<feature type="signal peptide" evidence="3">
    <location>
        <begin position="1"/>
        <end position="23"/>
    </location>
</feature>
<dbReference type="GO" id="GO:0016787">
    <property type="term" value="F:hydrolase activity"/>
    <property type="evidence" value="ECO:0007669"/>
    <property type="project" value="UniProtKB-KW"/>
</dbReference>
<evidence type="ECO:0000259" key="4">
    <source>
        <dbReference type="Pfam" id="PF01764"/>
    </source>
</evidence>
<evidence type="ECO:0000256" key="3">
    <source>
        <dbReference type="SAM" id="SignalP"/>
    </source>
</evidence>
<accession>A0AAX6MQ32</accession>
<dbReference type="EMBL" id="JBANMG010000004">
    <property type="protein sequence ID" value="KAK6954745.1"/>
    <property type="molecule type" value="Genomic_DNA"/>
</dbReference>
<organism evidence="5 6">
    <name type="scientific">Daldinia eschscholtzii</name>
    <dbReference type="NCBI Taxonomy" id="292717"/>
    <lineage>
        <taxon>Eukaryota</taxon>
        <taxon>Fungi</taxon>
        <taxon>Dikarya</taxon>
        <taxon>Ascomycota</taxon>
        <taxon>Pezizomycotina</taxon>
        <taxon>Sordariomycetes</taxon>
        <taxon>Xylariomycetidae</taxon>
        <taxon>Xylariales</taxon>
        <taxon>Hypoxylaceae</taxon>
        <taxon>Daldinia</taxon>
    </lineage>
</organism>
<gene>
    <name evidence="5" type="ORF">Daesc_004714</name>
</gene>
<dbReference type="CDD" id="cd00519">
    <property type="entry name" value="Lipase_3"/>
    <property type="match status" value="1"/>
</dbReference>
<evidence type="ECO:0000313" key="6">
    <source>
        <dbReference type="Proteomes" id="UP001369815"/>
    </source>
</evidence>
<keyword evidence="6" id="KW-1185">Reference proteome</keyword>
<evidence type="ECO:0000256" key="1">
    <source>
        <dbReference type="ARBA" id="ARBA00022729"/>
    </source>
</evidence>
<dbReference type="GO" id="GO:0006629">
    <property type="term" value="P:lipid metabolic process"/>
    <property type="evidence" value="ECO:0007669"/>
    <property type="project" value="InterPro"/>
</dbReference>
<dbReference type="SUPFAM" id="SSF53474">
    <property type="entry name" value="alpha/beta-Hydrolases"/>
    <property type="match status" value="1"/>
</dbReference>
<name>A0AAX6MQ32_9PEZI</name>
<dbReference type="AlphaFoldDB" id="A0AAX6MQ32"/>
<feature type="chain" id="PRO_5043533941" description="Fungal lipase-type domain-containing protein" evidence="3">
    <location>
        <begin position="24"/>
        <end position="343"/>
    </location>
</feature>
<feature type="domain" description="Fungal lipase-type" evidence="4">
    <location>
        <begin position="106"/>
        <end position="236"/>
    </location>
</feature>
<dbReference type="Gene3D" id="3.40.50.1820">
    <property type="entry name" value="alpha/beta hydrolase"/>
    <property type="match status" value="1"/>
</dbReference>
<comment type="caution">
    <text evidence="5">The sequence shown here is derived from an EMBL/GenBank/DDBJ whole genome shotgun (WGS) entry which is preliminary data.</text>
</comment>
<dbReference type="Pfam" id="PF01764">
    <property type="entry name" value="Lipase_3"/>
    <property type="match status" value="1"/>
</dbReference>
<evidence type="ECO:0000256" key="2">
    <source>
        <dbReference type="ARBA" id="ARBA00022801"/>
    </source>
</evidence>
<dbReference type="PANTHER" id="PTHR46640:SF1">
    <property type="entry name" value="FUNGAL LIPASE-LIKE DOMAIN-CONTAINING PROTEIN-RELATED"/>
    <property type="match status" value="1"/>
</dbReference>
<dbReference type="InterPro" id="IPR029058">
    <property type="entry name" value="AB_hydrolase_fold"/>
</dbReference>
<keyword evidence="1 3" id="KW-0732">Signal</keyword>